<dbReference type="Gene3D" id="1.10.533.20">
    <property type="match status" value="1"/>
</dbReference>
<keyword evidence="2" id="KW-0677">Repeat</keyword>
<dbReference type="Gene3D" id="3.40.50.300">
    <property type="entry name" value="P-loop containing nucleotide triphosphate hydrolases"/>
    <property type="match status" value="1"/>
</dbReference>
<dbReference type="GO" id="GO:0045348">
    <property type="term" value="P:positive regulation of MHC class II biosynthetic process"/>
    <property type="evidence" value="ECO:0007669"/>
    <property type="project" value="TreeGrafter"/>
</dbReference>
<dbReference type="InterPro" id="IPR041267">
    <property type="entry name" value="NLRP_HD2"/>
</dbReference>
<dbReference type="GO" id="GO:0045944">
    <property type="term" value="P:positive regulation of transcription by RNA polymerase II"/>
    <property type="evidence" value="ECO:0007669"/>
    <property type="project" value="TreeGrafter"/>
</dbReference>
<dbReference type="Pfam" id="PF17776">
    <property type="entry name" value="NLRC4_HD2"/>
    <property type="match status" value="1"/>
</dbReference>
<organism evidence="7">
    <name type="scientific">Cynoglossus semilaevis</name>
    <name type="common">Tongue sole</name>
    <dbReference type="NCBI Taxonomy" id="244447"/>
    <lineage>
        <taxon>Eukaryota</taxon>
        <taxon>Metazoa</taxon>
        <taxon>Chordata</taxon>
        <taxon>Craniata</taxon>
        <taxon>Vertebrata</taxon>
        <taxon>Euteleostomi</taxon>
        <taxon>Actinopterygii</taxon>
        <taxon>Neopterygii</taxon>
        <taxon>Teleostei</taxon>
        <taxon>Neoteleostei</taxon>
        <taxon>Acanthomorphata</taxon>
        <taxon>Carangaria</taxon>
        <taxon>Pleuronectiformes</taxon>
        <taxon>Pleuronectoidei</taxon>
        <taxon>Cynoglossidae</taxon>
        <taxon>Cynoglossinae</taxon>
        <taxon>Cynoglossus</taxon>
    </lineage>
</organism>
<evidence type="ECO:0000256" key="1">
    <source>
        <dbReference type="ARBA" id="ARBA00022614"/>
    </source>
</evidence>
<protein>
    <submittedName>
        <fullName evidence="7">NOD4</fullName>
    </submittedName>
</protein>
<dbReference type="PROSITE" id="PS50837">
    <property type="entry name" value="NACHT"/>
    <property type="match status" value="1"/>
</dbReference>
<sequence length="1744" mass="193404">MDEEFDPYNEHENAKTVLAQEYEELLHVLSCQPPEVIMELCKILPNRAAWTTDHGLAANTGLSAAEVITAMLKHLQSSSNAKECCSFLQSFCLICENIPMRLESRLMSAAGNTNNESPGPSATYKESLSSPIEAQQLNKRQQIELPSYQSCQDHWQQYIVATRSLLQRRWDRLREALVKEINLESVWVNPRTGTKGRERPDQTPGPVDRGSRTPESDGEFRFFESRVTLETFLQECAGKVTVIVGQAGSGKTLLMSHLGQQWACGLGPIPSSSLFVLLEFRQLNLLSSPRSLSELLFHCYLPPDDGDCEKSAIVNYLLANPGQSCWVLDGYDEFYSKLSKQEVNRDQLDPETSLPVADLITALLSRQLLPGCTVLVTCRLRDVVDLEAVSDKVGQLVEWERPEIEEYVDSFFEAKGDSASRALGPQAADLLLSDQHLLAMASVPVLCNICCICLKHLLERERDQRAKQQSREGETEGEASGLDPENRVRRAKRSVKIKSEGDVSRPANSTKPPRTRTLIPSTLTQVYLTLICAFLSRDKEKESNVEKSKTQSCVSGLSALSLRGSELSELSQLAWKGLEESKILFLKEDIDPKILEFSVKTGILSQVELRLQNGRVDTGYCFIHLTIQEFLAALRIMTSSDVIDAELRNRVGLKTRWTTRSDQRTVFTDSLHLFLCGLASKDCTSALVDLAQGSGRAGVQNWVLQRQALVLKLLKNLCSNNTLTGPKILDLCHCIQESQDQKLASTVLGTRSSVELRNIRLSPKDINALAFAVNSVGEKGVGLDFGSCSMELECLDLLQRCRYLQHLSFRSRRYDDRFAEKLSSILPNLPALRKLDFCGASLTSAGAASLASALEKCLHITDVNVSDNSLRDDGIRVIADVFDKLPGLMSVKLSRNNSSLKTLNFLIGKMSSCSNVQDIHADAVKELTVRFCPKSNNDSHQNTEPTVSLLNQKWSKTEMQNIAQSLVRCSTLSVLDLSGGSWTVEILETLTRFLPKFSVSNKIMLNDSCPSVDGLIVLTTLLSKCPAVKELHIRLKSGLDPAQVTVVFPGGSRKPAETRTLCLSGCGLQHTHLERLWKSLGKSCDVTELDLSSNCLRNRGLQMLLDVLPRLSNIQEINVSNNGIDMEGVAALAQTLSSYVSLSEVDISDEGGKQVMMKFRSDRSDDKQKLKLFRITHSSLRPSDVTTLCRKLASCRSELELHLSRCSLKDAAVKSLLRMIPKMTSLQRIDISNSVSSPSEALTFVSCLKICHRISSVELRPGGECSIILKPVKAEQTSCSFTQFHLNEDNVKELTEILQQGPQLSYLDLSNNQLGDEEVKCVMDSLPRLNISCFVNLSNNRLTQQGLLDVVQTMCTYENISSVEISIEEEARCLLLFCQQNVCEKTLSIKESSLRSEHLTRLSEIVSHCPSLTTLELKNNSLQPEWIEDLMEELTVGPRGCRVSIQESWMRAGEAVSLLCRCLELSSNIQKIRVNQSVLELCLMKPSGLTSFSLVDCALEQHHLSPLIAVLQRCLSLTALEFSNNTVGTEGVPCLLSLFPQLTSVSIVSNKHSSAVVEALPETLLRSLTLQHLNLSGHVIGDAAAQKLTAVLPRLRSLNLSHCSWSAAGGLQLLSALTDCVSLEELCLDSVQLDEDGLMCLSHVLRSFSCVRSLRLNEIVTSVGTSDIQTVLDLLTSMEDLTHVEELELNSWRMSDGGVEQLNRLLPHWGRLRKIRLSQNLICDQSGDRLLQALNNCVHLEELQ</sequence>
<feature type="domain" description="NACHT" evidence="6">
    <location>
        <begin position="239"/>
        <end position="379"/>
    </location>
</feature>
<dbReference type="Pfam" id="PF13516">
    <property type="entry name" value="LRR_6"/>
    <property type="match status" value="6"/>
</dbReference>
<dbReference type="Gene3D" id="3.80.10.10">
    <property type="entry name" value="Ribonuclease Inhibitor"/>
    <property type="match status" value="5"/>
</dbReference>
<dbReference type="EMBL" id="MW620969">
    <property type="protein sequence ID" value="QWX10109.1"/>
    <property type="molecule type" value="mRNA"/>
</dbReference>
<dbReference type="PANTHER" id="PTHR47189">
    <property type="entry name" value="MHC CLASS II TRANSACTIVATOR"/>
    <property type="match status" value="1"/>
</dbReference>
<evidence type="ECO:0000256" key="5">
    <source>
        <dbReference type="SAM" id="MobiDB-lite"/>
    </source>
</evidence>
<evidence type="ECO:0000256" key="3">
    <source>
        <dbReference type="ARBA" id="ARBA00022741"/>
    </source>
</evidence>
<dbReference type="InterPro" id="IPR007111">
    <property type="entry name" value="NACHT_NTPase"/>
</dbReference>
<reference evidence="7" key="1">
    <citation type="journal article" date="2021" name="J. Fish Biol.">
        <title>A genome-wide survey of NOD-like receptors in Chinese tongue sole (Cynoglossus semilaevis): Identification, characterization, and expression analysis in response to bacterial infection.</title>
        <authorList>
            <person name="Chen Z."/>
            <person name="Xu X."/>
            <person name="Wang J."/>
            <person name="Zhou Q."/>
            <person name="Chen S."/>
        </authorList>
    </citation>
    <scope>NUCLEOTIDE SEQUENCE</scope>
</reference>
<feature type="region of interest" description="Disordered" evidence="5">
    <location>
        <begin position="190"/>
        <end position="217"/>
    </location>
</feature>
<dbReference type="InterPro" id="IPR032675">
    <property type="entry name" value="LRR_dom_sf"/>
</dbReference>
<dbReference type="GO" id="GO:0005524">
    <property type="term" value="F:ATP binding"/>
    <property type="evidence" value="ECO:0007669"/>
    <property type="project" value="UniProtKB-KW"/>
</dbReference>
<feature type="compositionally biased region" description="Basic and acidic residues" evidence="5">
    <location>
        <begin position="465"/>
        <end position="474"/>
    </location>
</feature>
<dbReference type="InterPro" id="IPR027417">
    <property type="entry name" value="P-loop_NTPase"/>
</dbReference>
<keyword evidence="4" id="KW-0067">ATP-binding</keyword>
<dbReference type="GO" id="GO:0045345">
    <property type="term" value="P:positive regulation of MHC class I biosynthetic process"/>
    <property type="evidence" value="ECO:0007669"/>
    <property type="project" value="TreeGrafter"/>
</dbReference>
<proteinExistence type="evidence at transcript level"/>
<evidence type="ECO:0000259" key="6">
    <source>
        <dbReference type="PROSITE" id="PS50837"/>
    </source>
</evidence>
<evidence type="ECO:0000313" key="7">
    <source>
        <dbReference type="EMBL" id="QWX10109.1"/>
    </source>
</evidence>
<feature type="compositionally biased region" description="Polar residues" evidence="5">
    <location>
        <begin position="506"/>
        <end position="516"/>
    </location>
</feature>
<name>A0A8F3BE80_CYNSE</name>
<dbReference type="SMART" id="SM00368">
    <property type="entry name" value="LRR_RI"/>
    <property type="match status" value="11"/>
</dbReference>
<dbReference type="Pfam" id="PF05729">
    <property type="entry name" value="NACHT"/>
    <property type="match status" value="1"/>
</dbReference>
<keyword evidence="3" id="KW-0547">Nucleotide-binding</keyword>
<evidence type="ECO:0000256" key="2">
    <source>
        <dbReference type="ARBA" id="ARBA00022737"/>
    </source>
</evidence>
<dbReference type="PANTHER" id="PTHR47189:SF1">
    <property type="entry name" value="MHC CLASS II TRANSACTIVATOR"/>
    <property type="match status" value="1"/>
</dbReference>
<accession>A0A8F3BE80</accession>
<dbReference type="InterPro" id="IPR001611">
    <property type="entry name" value="Leu-rich_rpt"/>
</dbReference>
<keyword evidence="1" id="KW-0433">Leucine-rich repeat</keyword>
<evidence type="ECO:0000256" key="4">
    <source>
        <dbReference type="ARBA" id="ARBA00022840"/>
    </source>
</evidence>
<dbReference type="SUPFAM" id="SSF52540">
    <property type="entry name" value="P-loop containing nucleoside triphosphate hydrolases"/>
    <property type="match status" value="1"/>
</dbReference>
<feature type="region of interest" description="Disordered" evidence="5">
    <location>
        <begin position="465"/>
        <end position="516"/>
    </location>
</feature>
<dbReference type="SUPFAM" id="SSF52047">
    <property type="entry name" value="RNI-like"/>
    <property type="match status" value="3"/>
</dbReference>